<reference evidence="1 2" key="1">
    <citation type="journal article" date="2019" name="Emerg. Microbes Infect.">
        <title>Comprehensive subspecies identification of 175 nontuberculous mycobacteria species based on 7547 genomic profiles.</title>
        <authorList>
            <person name="Matsumoto Y."/>
            <person name="Kinjo T."/>
            <person name="Motooka D."/>
            <person name="Nabeya D."/>
            <person name="Jung N."/>
            <person name="Uechi K."/>
            <person name="Horii T."/>
            <person name="Iida T."/>
            <person name="Fujita J."/>
            <person name="Nakamura S."/>
        </authorList>
    </citation>
    <scope>NUCLEOTIDE SEQUENCE [LARGE SCALE GENOMIC DNA]</scope>
    <source>
        <strain evidence="1 2">JCM 17324</strain>
    </source>
</reference>
<gene>
    <name evidence="1" type="ORF">MMARJ_00020</name>
</gene>
<evidence type="ECO:0000313" key="2">
    <source>
        <dbReference type="Proteomes" id="UP000466831"/>
    </source>
</evidence>
<dbReference type="Proteomes" id="UP000466831">
    <property type="component" value="Chromosome"/>
</dbReference>
<name>A0ABN5ZL47_9MYCO</name>
<accession>A0ABN5ZL47</accession>
<dbReference type="InterPro" id="IPR036615">
    <property type="entry name" value="Mur_ligase_C_dom_sf"/>
</dbReference>
<proteinExistence type="predicted"/>
<organism evidence="1 2">
    <name type="scientific">Mycobacterium marseillense</name>
    <dbReference type="NCBI Taxonomy" id="701042"/>
    <lineage>
        <taxon>Bacteria</taxon>
        <taxon>Bacillati</taxon>
        <taxon>Actinomycetota</taxon>
        <taxon>Actinomycetes</taxon>
        <taxon>Mycobacteriales</taxon>
        <taxon>Mycobacteriaceae</taxon>
        <taxon>Mycobacterium</taxon>
        <taxon>Mycobacterium avium complex (MAC)</taxon>
    </lineage>
</organism>
<keyword evidence="2" id="KW-1185">Reference proteome</keyword>
<dbReference type="EMBL" id="AP022584">
    <property type="protein sequence ID" value="BBY09262.1"/>
    <property type="molecule type" value="Genomic_DNA"/>
</dbReference>
<protein>
    <submittedName>
        <fullName evidence="1">Uncharacterized protein</fullName>
    </submittedName>
</protein>
<sequence length="56" mass="5626">MSTAETLRDAIDVATALVDDAALDGDAEDFSGTGIVITGSVVTAGAARTLFGRDPQ</sequence>
<evidence type="ECO:0000313" key="1">
    <source>
        <dbReference type="EMBL" id="BBY09262.1"/>
    </source>
</evidence>
<dbReference type="Gene3D" id="3.90.190.20">
    <property type="entry name" value="Mur ligase, C-terminal domain"/>
    <property type="match status" value="1"/>
</dbReference>